<dbReference type="SMART" id="SM00220">
    <property type="entry name" value="S_TKc"/>
    <property type="match status" value="1"/>
</dbReference>
<dbReference type="PROSITE" id="PS00018">
    <property type="entry name" value="EF_HAND_1"/>
    <property type="match status" value="4"/>
</dbReference>
<sequence length="608" mass="68001">MAVTMVPTKGGTRPRPRRPAQVERVAPRRYTSSSRSGRTPTPAGPQTTTRPPSRGSHVTVVCSGLFQPSVGSESRFAASVTVDEELLHIAPTQLIYPEECTRIYGYTRAEHMVRKYELGKVIGAGSFGVVREATVRSSGEKVAVKTISKLLKRIPKHLQRQGDKGTVSKHLTKLQLEVDAMKSLRGSLNAVRLYDLYEGDHEIHLIMELCTGGTIYERITSNEFTETSAARVARSILQMLSQCHSKGVIYMDVKPENFLYLTDSKESVLKGTDFGLALKYNQGERLSTRRGTPVYMAPEVILKDYDPKVDCWSAGVLIFQLLHGRLPYMQRMKGHSVRDVWDMILNSDLDLSGNTWTDFSAEAKDFVEGLLSRDPSKRLSAVDALNHPWLLEADELAGESKGAGQDRPLQRSIIQRLQRFGTYSFLKQVVLSKIAGEANKISEMSPQIFDFFNSLDKDQSGTISYDELRQGLSKAGYQLADSEAHQLLSAIDTDGNGVLDLNEVFASLVDWSDLHKDENWPAWCRKMFEKLDVDSSGAIDLEELTKVLPKSMEGQRTVNALRMLREVDTNGDGKISYEEFMQMMNAEDEFLLMEFDSRMSQGSLGENA</sequence>
<name>A0AAX4NX03_9CHLO</name>
<evidence type="ECO:0000256" key="9">
    <source>
        <dbReference type="SAM" id="MobiDB-lite"/>
    </source>
</evidence>
<evidence type="ECO:0000256" key="8">
    <source>
        <dbReference type="PROSITE-ProRule" id="PRU10141"/>
    </source>
</evidence>
<evidence type="ECO:0000259" key="10">
    <source>
        <dbReference type="PROSITE" id="PS50011"/>
    </source>
</evidence>
<dbReference type="GO" id="GO:0005509">
    <property type="term" value="F:calcium ion binding"/>
    <property type="evidence" value="ECO:0007669"/>
    <property type="project" value="InterPro"/>
</dbReference>
<dbReference type="GO" id="GO:0005524">
    <property type="term" value="F:ATP binding"/>
    <property type="evidence" value="ECO:0007669"/>
    <property type="project" value="UniProtKB-UniRule"/>
</dbReference>
<evidence type="ECO:0000256" key="3">
    <source>
        <dbReference type="ARBA" id="ARBA00022737"/>
    </source>
</evidence>
<feature type="domain" description="EF-hand" evidence="11">
    <location>
        <begin position="443"/>
        <end position="478"/>
    </location>
</feature>
<dbReference type="EMBL" id="CP151501">
    <property type="protein sequence ID" value="WZN58542.1"/>
    <property type="molecule type" value="Genomic_DNA"/>
</dbReference>
<dbReference type="InterPro" id="IPR000719">
    <property type="entry name" value="Prot_kinase_dom"/>
</dbReference>
<dbReference type="Proteomes" id="UP001472866">
    <property type="component" value="Chromosome 01"/>
</dbReference>
<dbReference type="SUPFAM" id="SSF56112">
    <property type="entry name" value="Protein kinase-like (PK-like)"/>
    <property type="match status" value="1"/>
</dbReference>
<keyword evidence="3" id="KW-0677">Repeat</keyword>
<evidence type="ECO:0000256" key="6">
    <source>
        <dbReference type="ARBA" id="ARBA00022837"/>
    </source>
</evidence>
<protein>
    <submittedName>
        <fullName evidence="12">Calcium-dependent protein kinase</fullName>
    </submittedName>
</protein>
<keyword evidence="7 8" id="KW-0067">ATP-binding</keyword>
<dbReference type="PANTHER" id="PTHR24349">
    <property type="entry name" value="SERINE/THREONINE-PROTEIN KINASE"/>
    <property type="match status" value="1"/>
</dbReference>
<feature type="domain" description="Protein kinase" evidence="10">
    <location>
        <begin position="116"/>
        <end position="390"/>
    </location>
</feature>
<dbReference type="Pfam" id="PF00069">
    <property type="entry name" value="Pkinase"/>
    <property type="match status" value="1"/>
</dbReference>
<feature type="domain" description="EF-hand" evidence="11">
    <location>
        <begin position="555"/>
        <end position="590"/>
    </location>
</feature>
<dbReference type="InterPro" id="IPR018247">
    <property type="entry name" value="EF_Hand_1_Ca_BS"/>
</dbReference>
<dbReference type="PROSITE" id="PS50011">
    <property type="entry name" value="PROTEIN_KINASE_DOM"/>
    <property type="match status" value="1"/>
</dbReference>
<keyword evidence="13" id="KW-1185">Reference proteome</keyword>
<dbReference type="Pfam" id="PF13499">
    <property type="entry name" value="EF-hand_7"/>
    <property type="match status" value="2"/>
</dbReference>
<dbReference type="PROSITE" id="PS50222">
    <property type="entry name" value="EF_HAND_2"/>
    <property type="match status" value="4"/>
</dbReference>
<gene>
    <name evidence="12" type="ORF">HKI87_01g00650</name>
</gene>
<dbReference type="InterPro" id="IPR011992">
    <property type="entry name" value="EF-hand-dom_pair"/>
</dbReference>
<dbReference type="Gene3D" id="1.10.510.10">
    <property type="entry name" value="Transferase(Phosphotransferase) domain 1"/>
    <property type="match status" value="1"/>
</dbReference>
<dbReference type="AlphaFoldDB" id="A0AAX4NX03"/>
<dbReference type="FunFam" id="1.10.238.10:FF:000003">
    <property type="entry name" value="Calmodulin A"/>
    <property type="match status" value="1"/>
</dbReference>
<dbReference type="InterPro" id="IPR017441">
    <property type="entry name" value="Protein_kinase_ATP_BS"/>
</dbReference>
<dbReference type="PROSITE" id="PS00107">
    <property type="entry name" value="PROTEIN_KINASE_ATP"/>
    <property type="match status" value="1"/>
</dbReference>
<keyword evidence="5 12" id="KW-0418">Kinase</keyword>
<dbReference type="CDD" id="cd05117">
    <property type="entry name" value="STKc_CAMK"/>
    <property type="match status" value="1"/>
</dbReference>
<keyword evidence="6" id="KW-0106">Calcium</keyword>
<dbReference type="Gene3D" id="3.30.200.20">
    <property type="entry name" value="Phosphorylase Kinase, domain 1"/>
    <property type="match status" value="1"/>
</dbReference>
<reference evidence="12 13" key="1">
    <citation type="submission" date="2024-03" db="EMBL/GenBank/DDBJ databases">
        <title>Complete genome sequence of the green alga Chloropicon roscoffensis RCC1871.</title>
        <authorList>
            <person name="Lemieux C."/>
            <person name="Pombert J.-F."/>
            <person name="Otis C."/>
            <person name="Turmel M."/>
        </authorList>
    </citation>
    <scope>NUCLEOTIDE SEQUENCE [LARGE SCALE GENOMIC DNA]</scope>
    <source>
        <strain evidence="12 13">RCC1871</strain>
    </source>
</reference>
<evidence type="ECO:0000259" key="11">
    <source>
        <dbReference type="PROSITE" id="PS50222"/>
    </source>
</evidence>
<evidence type="ECO:0000256" key="5">
    <source>
        <dbReference type="ARBA" id="ARBA00022777"/>
    </source>
</evidence>
<evidence type="ECO:0000313" key="12">
    <source>
        <dbReference type="EMBL" id="WZN58542.1"/>
    </source>
</evidence>
<proteinExistence type="predicted"/>
<feature type="binding site" evidence="8">
    <location>
        <position position="145"/>
    </location>
    <ligand>
        <name>ATP</name>
        <dbReference type="ChEBI" id="CHEBI:30616"/>
    </ligand>
</feature>
<feature type="domain" description="EF-hand" evidence="11">
    <location>
        <begin position="479"/>
        <end position="514"/>
    </location>
</feature>
<dbReference type="SMART" id="SM00054">
    <property type="entry name" value="EFh"/>
    <property type="match status" value="4"/>
</dbReference>
<dbReference type="SUPFAM" id="SSF47473">
    <property type="entry name" value="EF-hand"/>
    <property type="match status" value="1"/>
</dbReference>
<organism evidence="12 13">
    <name type="scientific">Chloropicon roscoffensis</name>
    <dbReference type="NCBI Taxonomy" id="1461544"/>
    <lineage>
        <taxon>Eukaryota</taxon>
        <taxon>Viridiplantae</taxon>
        <taxon>Chlorophyta</taxon>
        <taxon>Chloropicophyceae</taxon>
        <taxon>Chloropicales</taxon>
        <taxon>Chloropicaceae</taxon>
        <taxon>Chloropicon</taxon>
    </lineage>
</organism>
<dbReference type="PROSITE" id="PS00108">
    <property type="entry name" value="PROTEIN_KINASE_ST"/>
    <property type="match status" value="1"/>
</dbReference>
<evidence type="ECO:0000256" key="1">
    <source>
        <dbReference type="ARBA" id="ARBA00022527"/>
    </source>
</evidence>
<keyword evidence="1" id="KW-0723">Serine/threonine-protein kinase</keyword>
<dbReference type="InterPro" id="IPR050205">
    <property type="entry name" value="CDPK_Ser/Thr_kinases"/>
</dbReference>
<dbReference type="InterPro" id="IPR008271">
    <property type="entry name" value="Ser/Thr_kinase_AS"/>
</dbReference>
<dbReference type="InterPro" id="IPR011009">
    <property type="entry name" value="Kinase-like_dom_sf"/>
</dbReference>
<feature type="domain" description="EF-hand" evidence="11">
    <location>
        <begin position="519"/>
        <end position="554"/>
    </location>
</feature>
<evidence type="ECO:0000256" key="4">
    <source>
        <dbReference type="ARBA" id="ARBA00022741"/>
    </source>
</evidence>
<keyword evidence="4 8" id="KW-0547">Nucleotide-binding</keyword>
<evidence type="ECO:0000256" key="7">
    <source>
        <dbReference type="ARBA" id="ARBA00022840"/>
    </source>
</evidence>
<dbReference type="InterPro" id="IPR002048">
    <property type="entry name" value="EF_hand_dom"/>
</dbReference>
<evidence type="ECO:0000256" key="2">
    <source>
        <dbReference type="ARBA" id="ARBA00022679"/>
    </source>
</evidence>
<feature type="compositionally biased region" description="Low complexity" evidence="9">
    <location>
        <begin position="28"/>
        <end position="41"/>
    </location>
</feature>
<feature type="region of interest" description="Disordered" evidence="9">
    <location>
        <begin position="1"/>
        <end position="56"/>
    </location>
</feature>
<keyword evidence="2" id="KW-0808">Transferase</keyword>
<accession>A0AAX4NX03</accession>
<dbReference type="GO" id="GO:0004674">
    <property type="term" value="F:protein serine/threonine kinase activity"/>
    <property type="evidence" value="ECO:0007669"/>
    <property type="project" value="UniProtKB-KW"/>
</dbReference>
<evidence type="ECO:0000313" key="13">
    <source>
        <dbReference type="Proteomes" id="UP001472866"/>
    </source>
</evidence>
<dbReference type="Gene3D" id="1.10.238.10">
    <property type="entry name" value="EF-hand"/>
    <property type="match status" value="2"/>
</dbReference>